<reference evidence="2 3" key="1">
    <citation type="submission" date="2020-04" db="EMBL/GenBank/DDBJ databases">
        <title>MicrobeNet Type strains.</title>
        <authorList>
            <person name="Nicholson A.C."/>
        </authorList>
    </citation>
    <scope>NUCLEOTIDE SEQUENCE [LARGE SCALE GENOMIC DNA]</scope>
    <source>
        <strain evidence="2 3">ATCC BAA-277</strain>
    </source>
</reference>
<dbReference type="EMBL" id="JAAXPI010000002">
    <property type="protein sequence ID" value="NKZ02777.1"/>
    <property type="molecule type" value="Genomic_DNA"/>
</dbReference>
<dbReference type="RefSeq" id="WP_157437986.1">
    <property type="nucleotide sequence ID" value="NZ_JAAXPI010000002.1"/>
</dbReference>
<feature type="region of interest" description="Disordered" evidence="1">
    <location>
        <begin position="1"/>
        <end position="39"/>
    </location>
</feature>
<protein>
    <submittedName>
        <fullName evidence="2">Uncharacterized protein</fullName>
    </submittedName>
</protein>
<proteinExistence type="predicted"/>
<evidence type="ECO:0000313" key="2">
    <source>
        <dbReference type="EMBL" id="NKZ02777.1"/>
    </source>
</evidence>
<organism evidence="2 3">
    <name type="scientific">Actinomadura latina</name>
    <dbReference type="NCBI Taxonomy" id="163603"/>
    <lineage>
        <taxon>Bacteria</taxon>
        <taxon>Bacillati</taxon>
        <taxon>Actinomycetota</taxon>
        <taxon>Actinomycetes</taxon>
        <taxon>Streptosporangiales</taxon>
        <taxon>Thermomonosporaceae</taxon>
        <taxon>Actinomadura</taxon>
    </lineage>
</organism>
<gene>
    <name evidence="2" type="ORF">HGB48_03260</name>
</gene>
<sequence length="96" mass="10431">MHALFEHRAWASGQARTLARRPGTLTPIRDPQPALDHRPERLGPALIAHQNQRSATGMIVTNLPVSQFRPVTPQARPGSSSPAKTTSAYPQMSALT</sequence>
<name>A0A846YSP0_9ACTN</name>
<keyword evidence="3" id="KW-1185">Reference proteome</keyword>
<feature type="compositionally biased region" description="Polar residues" evidence="1">
    <location>
        <begin position="77"/>
        <end position="96"/>
    </location>
</feature>
<dbReference type="AlphaFoldDB" id="A0A846YSP0"/>
<feature type="region of interest" description="Disordered" evidence="1">
    <location>
        <begin position="69"/>
        <end position="96"/>
    </location>
</feature>
<accession>A0A846YSP0</accession>
<evidence type="ECO:0000256" key="1">
    <source>
        <dbReference type="SAM" id="MobiDB-lite"/>
    </source>
</evidence>
<dbReference type="Proteomes" id="UP000579250">
    <property type="component" value="Unassembled WGS sequence"/>
</dbReference>
<evidence type="ECO:0000313" key="3">
    <source>
        <dbReference type="Proteomes" id="UP000579250"/>
    </source>
</evidence>
<comment type="caution">
    <text evidence="2">The sequence shown here is derived from an EMBL/GenBank/DDBJ whole genome shotgun (WGS) entry which is preliminary data.</text>
</comment>